<name>X1R0X1_9ZZZZ</name>
<evidence type="ECO:0000313" key="1">
    <source>
        <dbReference type="EMBL" id="GAI56750.1"/>
    </source>
</evidence>
<organism evidence="1">
    <name type="scientific">marine sediment metagenome</name>
    <dbReference type="NCBI Taxonomy" id="412755"/>
    <lineage>
        <taxon>unclassified sequences</taxon>
        <taxon>metagenomes</taxon>
        <taxon>ecological metagenomes</taxon>
    </lineage>
</organism>
<comment type="caution">
    <text evidence="1">The sequence shown here is derived from an EMBL/GenBank/DDBJ whole genome shotgun (WGS) entry which is preliminary data.</text>
</comment>
<sequence>ATHKVLQRQYSNREIDKRFTSKDHARRVAWRIIKDWLEAQVWLVETQMAKMEEILLPYLMVDKDRTLYEAMRDKHFLLGSGEEGG</sequence>
<accession>X1R0X1</accession>
<feature type="non-terminal residue" evidence="1">
    <location>
        <position position="1"/>
    </location>
</feature>
<protein>
    <submittedName>
        <fullName evidence="1">Uncharacterized protein</fullName>
    </submittedName>
</protein>
<gene>
    <name evidence="1" type="ORF">S06H3_53446</name>
</gene>
<dbReference type="EMBL" id="BARV01034079">
    <property type="protein sequence ID" value="GAI56750.1"/>
    <property type="molecule type" value="Genomic_DNA"/>
</dbReference>
<reference evidence="1" key="1">
    <citation type="journal article" date="2014" name="Front. Microbiol.">
        <title>High frequency of phylogenetically diverse reductive dehalogenase-homologous genes in deep subseafloor sedimentary metagenomes.</title>
        <authorList>
            <person name="Kawai M."/>
            <person name="Futagami T."/>
            <person name="Toyoda A."/>
            <person name="Takaki Y."/>
            <person name="Nishi S."/>
            <person name="Hori S."/>
            <person name="Arai W."/>
            <person name="Tsubouchi T."/>
            <person name="Morono Y."/>
            <person name="Uchiyama I."/>
            <person name="Ito T."/>
            <person name="Fujiyama A."/>
            <person name="Inagaki F."/>
            <person name="Takami H."/>
        </authorList>
    </citation>
    <scope>NUCLEOTIDE SEQUENCE</scope>
    <source>
        <strain evidence="1">Expedition CK06-06</strain>
    </source>
</reference>
<proteinExistence type="predicted"/>
<dbReference type="AlphaFoldDB" id="X1R0X1"/>